<dbReference type="InterPro" id="IPR000477">
    <property type="entry name" value="RT_dom"/>
</dbReference>
<evidence type="ECO:0000256" key="8">
    <source>
        <dbReference type="ARBA" id="ARBA00023328"/>
    </source>
</evidence>
<evidence type="ECO:0000256" key="10">
    <source>
        <dbReference type="SAM" id="MobiDB-lite"/>
    </source>
</evidence>
<keyword evidence="4" id="KW-0132">Cell division</keyword>
<keyword evidence="7" id="KW-0131">Cell cycle</keyword>
<dbReference type="PANTHER" id="PTHR47027:SF27">
    <property type="entry name" value="REVERSE TRANSCRIPTASE DOMAIN-CONTAINING PROTEIN"/>
    <property type="match status" value="1"/>
</dbReference>
<dbReference type="Pfam" id="PF08234">
    <property type="entry name" value="Spindle_Spc25"/>
    <property type="match status" value="1"/>
</dbReference>
<keyword evidence="6 9" id="KW-0175">Coiled coil</keyword>
<feature type="domain" description="Reverse transcriptase" evidence="11">
    <location>
        <begin position="431"/>
        <end position="716"/>
    </location>
</feature>
<proteinExistence type="inferred from homology"/>
<dbReference type="EMBL" id="QBIY01012572">
    <property type="protein sequence ID" value="RXN22976.1"/>
    <property type="molecule type" value="Genomic_DNA"/>
</dbReference>
<evidence type="ECO:0000313" key="13">
    <source>
        <dbReference type="Proteomes" id="UP000290572"/>
    </source>
</evidence>
<organism evidence="12 13">
    <name type="scientific">Labeo rohita</name>
    <name type="common">Indian major carp</name>
    <name type="synonym">Cyprinus rohita</name>
    <dbReference type="NCBI Taxonomy" id="84645"/>
    <lineage>
        <taxon>Eukaryota</taxon>
        <taxon>Metazoa</taxon>
        <taxon>Chordata</taxon>
        <taxon>Craniata</taxon>
        <taxon>Vertebrata</taxon>
        <taxon>Euteleostomi</taxon>
        <taxon>Actinopterygii</taxon>
        <taxon>Neopterygii</taxon>
        <taxon>Teleostei</taxon>
        <taxon>Ostariophysi</taxon>
        <taxon>Cypriniformes</taxon>
        <taxon>Cyprinidae</taxon>
        <taxon>Labeoninae</taxon>
        <taxon>Labeonini</taxon>
        <taxon>Labeo</taxon>
    </lineage>
</organism>
<evidence type="ECO:0000256" key="7">
    <source>
        <dbReference type="ARBA" id="ARBA00023306"/>
    </source>
</evidence>
<feature type="region of interest" description="Disordered" evidence="10">
    <location>
        <begin position="105"/>
        <end position="124"/>
    </location>
</feature>
<evidence type="ECO:0000256" key="6">
    <source>
        <dbReference type="ARBA" id="ARBA00023054"/>
    </source>
</evidence>
<dbReference type="GO" id="GO:0031262">
    <property type="term" value="C:Ndc80 complex"/>
    <property type="evidence" value="ECO:0007669"/>
    <property type="project" value="InterPro"/>
</dbReference>
<accession>A0A498MXL6</accession>
<comment type="similarity">
    <text evidence="2">Belongs to the SPC25 family.</text>
</comment>
<reference evidence="12 13" key="1">
    <citation type="submission" date="2018-03" db="EMBL/GenBank/DDBJ databases">
        <title>Draft genome sequence of Rohu Carp (Labeo rohita).</title>
        <authorList>
            <person name="Das P."/>
            <person name="Kushwaha B."/>
            <person name="Joshi C.G."/>
            <person name="Kumar D."/>
            <person name="Nagpure N.S."/>
            <person name="Sahoo L."/>
            <person name="Das S.P."/>
            <person name="Bit A."/>
            <person name="Patnaik S."/>
            <person name="Meher P.K."/>
            <person name="Jayasankar P."/>
            <person name="Koringa P.G."/>
            <person name="Patel N.V."/>
            <person name="Hinsu A.T."/>
            <person name="Kumar R."/>
            <person name="Pandey M."/>
            <person name="Agarwal S."/>
            <person name="Srivastava S."/>
            <person name="Singh M."/>
            <person name="Iquebal M.A."/>
            <person name="Jaiswal S."/>
            <person name="Angadi U.B."/>
            <person name="Kumar N."/>
            <person name="Raza M."/>
            <person name="Shah T.M."/>
            <person name="Rai A."/>
            <person name="Jena J.K."/>
        </authorList>
    </citation>
    <scope>NUCLEOTIDE SEQUENCE [LARGE SCALE GENOMIC DNA]</scope>
    <source>
        <strain evidence="12">DASCIFA01</strain>
        <tissue evidence="12">Testis</tissue>
    </source>
</reference>
<dbReference type="GO" id="GO:0051301">
    <property type="term" value="P:cell division"/>
    <property type="evidence" value="ECO:0007669"/>
    <property type="project" value="UniProtKB-KW"/>
</dbReference>
<evidence type="ECO:0000256" key="9">
    <source>
        <dbReference type="SAM" id="Coils"/>
    </source>
</evidence>
<evidence type="ECO:0000259" key="11">
    <source>
        <dbReference type="PROSITE" id="PS50878"/>
    </source>
</evidence>
<dbReference type="Proteomes" id="UP000290572">
    <property type="component" value="Unassembled WGS sequence"/>
</dbReference>
<dbReference type="InterPro" id="IPR043502">
    <property type="entry name" value="DNA/RNA_pol_sf"/>
</dbReference>
<evidence type="ECO:0000313" key="12">
    <source>
        <dbReference type="EMBL" id="RXN22976.1"/>
    </source>
</evidence>
<comment type="subcellular location">
    <subcellularLocation>
        <location evidence="1">Chromosome</location>
        <location evidence="1">Centromere</location>
    </subcellularLocation>
</comment>
<dbReference type="Gene3D" id="6.10.250.1950">
    <property type="match status" value="1"/>
</dbReference>
<evidence type="ECO:0000256" key="2">
    <source>
        <dbReference type="ARBA" id="ARBA00006379"/>
    </source>
</evidence>
<keyword evidence="3" id="KW-0158">Chromosome</keyword>
<dbReference type="CDD" id="cd23784">
    <property type="entry name" value="RWD_Spc25"/>
    <property type="match status" value="1"/>
</dbReference>
<dbReference type="CDD" id="cd01650">
    <property type="entry name" value="RT_nLTR_like"/>
    <property type="match status" value="1"/>
</dbReference>
<evidence type="ECO:0000256" key="5">
    <source>
        <dbReference type="ARBA" id="ARBA00022776"/>
    </source>
</evidence>
<protein>
    <submittedName>
        <fullName evidence="12">Kinetochore Spc25-like protein</fullName>
    </submittedName>
</protein>
<feature type="coiled-coil region" evidence="9">
    <location>
        <begin position="795"/>
        <end position="843"/>
    </location>
</feature>
<dbReference type="InterPro" id="IPR036691">
    <property type="entry name" value="Endo/exonu/phosph_ase_sf"/>
</dbReference>
<evidence type="ECO:0000256" key="1">
    <source>
        <dbReference type="ARBA" id="ARBA00004584"/>
    </source>
</evidence>
<dbReference type="Gene3D" id="3.60.10.10">
    <property type="entry name" value="Endonuclease/exonuclease/phosphatase"/>
    <property type="match status" value="1"/>
</dbReference>
<dbReference type="InterPro" id="IPR013255">
    <property type="entry name" value="Spc25_C"/>
</dbReference>
<dbReference type="GO" id="GO:0007059">
    <property type="term" value="P:chromosome segregation"/>
    <property type="evidence" value="ECO:0007669"/>
    <property type="project" value="InterPro"/>
</dbReference>
<dbReference type="PANTHER" id="PTHR47027">
    <property type="entry name" value="REVERSE TRANSCRIPTASE DOMAIN-CONTAINING PROTEIN"/>
    <property type="match status" value="1"/>
</dbReference>
<dbReference type="PROSITE" id="PS50878">
    <property type="entry name" value="RT_POL"/>
    <property type="match status" value="1"/>
</dbReference>
<keyword evidence="8" id="KW-0137">Centromere</keyword>
<sequence length="929" mass="106630">MVAHFAGNPVTTLIIAYAPTEDKSDSEKDKFYEDLQKCTKDIPIHNVLIILGDFNARIGKDNHLTNPKTIGPHVFHEESNENGKRLVDFCEMANMRPVQARFPHPKSRTWTLQHPSNRDKDDGNRAQLDHILINGKWIMSVENIRAYNTVECGSDHRIVSARIKIKLRVERQNKCTRTKFDWAKLKASEQLQAQFNVAVRNRFLALQEECGDSGLQAKYNSFERSVEETANELLGKLKKPKTKHWVSKSTTDLLMQRNQAKKTFKSSCNPRDKQVWQELNKQLESSYVNDQMEHLEGKLQQLKSAAASGRLRTTWEIVNELGGKNMSKQQHKMKRADGSRINNKNDLREEWKNHFCKLLNNVSSSIETGTIQPALEDLDINVGPITYQETYDAVHELKNGKAPGCDYSITPEALKYGGLAIIEILHQICNEVYNQETAPRQLTTNIIVPLAKKGDLTLMTNYRGISLTSMATKVYNKILFNRIREPIDKILRPNQAGFRRGRSCTEQVHIICRLIESADDKNLSLYITFVDFKKAFDSIDRRKMFEILHHYGIPDKLVRAIKTIYNNSKSAVLVEGGLTEEFEITTGVLQGDTLAPFLFIIVIDYVLKNAELNHATIHGINEGENGFVTQPRQCRRQPVTAIFDLDFADDLALLEGNLERAQSQLNEIAKQAEQVGLVVNVKKTEAFTNQDKSKNLELGNQKIEWVNNLKYLGSMVKSSETDISLRMASIRDYNAVEHFNRRLEEMRSKLLDQALGEELNDRVAQLCQEHRQYMKSVLDTCVKKCKEDETMFDMIQTYKEDLKENTSLLKEKSAEHIEVVSEIEDKEHHKALLFQRIEKLKKDQAKNRELIQSQNKANKDRLKKLNKCKDIFQKHLSLEIRKIQVMSCDPPLEKMAHLERRLQETNNFSAFLANVRREFVALHGGAKTA</sequence>
<comment type="caution">
    <text evidence="12">The sequence shown here is derived from an EMBL/GenBank/DDBJ whole genome shotgun (WGS) entry which is preliminary data.</text>
</comment>
<name>A0A498MXL6_LABRO</name>
<dbReference type="Pfam" id="PF00078">
    <property type="entry name" value="RVT_1"/>
    <property type="match status" value="1"/>
</dbReference>
<evidence type="ECO:0000256" key="4">
    <source>
        <dbReference type="ARBA" id="ARBA00022618"/>
    </source>
</evidence>
<dbReference type="AlphaFoldDB" id="A0A498MXL6"/>
<keyword evidence="13" id="KW-1185">Reference proteome</keyword>
<dbReference type="STRING" id="84645.A0A498MXL6"/>
<evidence type="ECO:0000256" key="3">
    <source>
        <dbReference type="ARBA" id="ARBA00022454"/>
    </source>
</evidence>
<dbReference type="SUPFAM" id="SSF56672">
    <property type="entry name" value="DNA/RNA polymerases"/>
    <property type="match status" value="1"/>
</dbReference>
<gene>
    <name evidence="12" type="ORF">ROHU_023181</name>
</gene>
<keyword evidence="5" id="KW-0498">Mitosis</keyword>
<dbReference type="SUPFAM" id="SSF56219">
    <property type="entry name" value="DNase I-like"/>
    <property type="match status" value="1"/>
</dbReference>